<dbReference type="Pfam" id="PF20078">
    <property type="entry name" value="DUF6473"/>
    <property type="match status" value="1"/>
</dbReference>
<sequence>MGGRHVVFLGGSATHGGPLEEPFPALIEAELGEACVNFGIANASAEAFLLDPVVARACREALVTVVEVMGAANLSNRLYTVHPRRNDRFLRASGALRAIYPDVDFAEICFTRHLLMALHEADVERFDVVREELRIAWAARMRALLERVGPRVVLLWPRGEGEGPLGADPVLVTEAMVEALRPMVGAVVEVPAPGSDAGHRDVAAALADPIRACLAEEGLRASA</sequence>
<evidence type="ECO:0000259" key="1">
    <source>
        <dbReference type="Pfam" id="PF20078"/>
    </source>
</evidence>
<comment type="caution">
    <text evidence="2">The sequence shown here is derived from an EMBL/GenBank/DDBJ whole genome shotgun (WGS) entry which is preliminary data.</text>
</comment>
<proteinExistence type="predicted"/>
<dbReference type="HOGENOM" id="CLU_088208_0_0_5"/>
<keyword evidence="3" id="KW-1185">Reference proteome</keyword>
<dbReference type="Proteomes" id="UP000019666">
    <property type="component" value="Unassembled WGS sequence"/>
</dbReference>
<feature type="domain" description="DUF6473" evidence="1">
    <location>
        <begin position="3"/>
        <end position="217"/>
    </location>
</feature>
<dbReference type="InterPro" id="IPR045524">
    <property type="entry name" value="DUF6473"/>
</dbReference>
<evidence type="ECO:0000313" key="2">
    <source>
        <dbReference type="EMBL" id="EYD74526.1"/>
    </source>
</evidence>
<dbReference type="STRING" id="442562.Rumeso_03822"/>
<gene>
    <name evidence="2" type="ORF">Rumeso_03822</name>
</gene>
<protein>
    <recommendedName>
        <fullName evidence="1">DUF6473 domain-containing protein</fullName>
    </recommendedName>
</protein>
<dbReference type="PATRIC" id="fig|442562.3.peg.3769"/>
<dbReference type="AlphaFoldDB" id="A0A017HJM5"/>
<evidence type="ECO:0000313" key="3">
    <source>
        <dbReference type="Proteomes" id="UP000019666"/>
    </source>
</evidence>
<organism evidence="2 3">
    <name type="scientific">Rubellimicrobium mesophilum DSM 19309</name>
    <dbReference type="NCBI Taxonomy" id="442562"/>
    <lineage>
        <taxon>Bacteria</taxon>
        <taxon>Pseudomonadati</taxon>
        <taxon>Pseudomonadota</taxon>
        <taxon>Alphaproteobacteria</taxon>
        <taxon>Rhodobacterales</taxon>
        <taxon>Roseobacteraceae</taxon>
        <taxon>Rubellimicrobium</taxon>
    </lineage>
</organism>
<accession>A0A017HJM5</accession>
<dbReference type="EMBL" id="AOSK01000111">
    <property type="protein sequence ID" value="EYD74526.1"/>
    <property type="molecule type" value="Genomic_DNA"/>
</dbReference>
<name>A0A017HJM5_9RHOB</name>
<reference evidence="2 3" key="1">
    <citation type="submission" date="2013-02" db="EMBL/GenBank/DDBJ databases">
        <authorList>
            <person name="Fiebig A."/>
            <person name="Goeker M."/>
            <person name="Klenk H.-P.P."/>
        </authorList>
    </citation>
    <scope>NUCLEOTIDE SEQUENCE [LARGE SCALE GENOMIC DNA]</scope>
    <source>
        <strain evidence="2 3">DSM 19309</strain>
    </source>
</reference>